<proteinExistence type="inferred from homology"/>
<evidence type="ECO:0000256" key="5">
    <source>
        <dbReference type="ARBA" id="ARBA00022989"/>
    </source>
</evidence>
<dbReference type="PANTHER" id="PTHR30576">
    <property type="entry name" value="COLANIC BIOSYNTHESIS UDP-GLUCOSE LIPID CARRIER TRANSFERASE"/>
    <property type="match status" value="1"/>
</dbReference>
<feature type="transmembrane region" description="Helical" evidence="7">
    <location>
        <begin position="116"/>
        <end position="139"/>
    </location>
</feature>
<keyword evidence="3" id="KW-0808">Transferase</keyword>
<protein>
    <submittedName>
        <fullName evidence="9">Exopolysaccharide biosynthesis polyprenyl glycosylphosphotransferase</fullName>
    </submittedName>
</protein>
<evidence type="ECO:0000256" key="1">
    <source>
        <dbReference type="ARBA" id="ARBA00004141"/>
    </source>
</evidence>
<evidence type="ECO:0000256" key="4">
    <source>
        <dbReference type="ARBA" id="ARBA00022692"/>
    </source>
</evidence>
<feature type="transmembrane region" description="Helical" evidence="7">
    <location>
        <begin position="265"/>
        <end position="284"/>
    </location>
</feature>
<feature type="transmembrane region" description="Helical" evidence="7">
    <location>
        <begin position="81"/>
        <end position="104"/>
    </location>
</feature>
<dbReference type="EMBL" id="DWUX01000246">
    <property type="protein sequence ID" value="HJD41195.1"/>
    <property type="molecule type" value="Genomic_DNA"/>
</dbReference>
<organism evidence="9 10">
    <name type="scientific">Candidatus Blautia stercoripullorum</name>
    <dbReference type="NCBI Taxonomy" id="2838502"/>
    <lineage>
        <taxon>Bacteria</taxon>
        <taxon>Bacillati</taxon>
        <taxon>Bacillota</taxon>
        <taxon>Clostridia</taxon>
        <taxon>Lachnospirales</taxon>
        <taxon>Lachnospiraceae</taxon>
        <taxon>Blautia</taxon>
    </lineage>
</organism>
<dbReference type="InterPro" id="IPR003362">
    <property type="entry name" value="Bact_transf"/>
</dbReference>
<dbReference type="InterPro" id="IPR017475">
    <property type="entry name" value="EPS_sugar_tfrase"/>
</dbReference>
<comment type="similarity">
    <text evidence="2">Belongs to the bacterial sugar transferase family.</text>
</comment>
<reference evidence="9" key="2">
    <citation type="submission" date="2021-04" db="EMBL/GenBank/DDBJ databases">
        <authorList>
            <person name="Gilroy R."/>
        </authorList>
    </citation>
    <scope>NUCLEOTIDE SEQUENCE</scope>
    <source>
        <strain evidence="9">ChiW19-6364</strain>
    </source>
</reference>
<evidence type="ECO:0000256" key="2">
    <source>
        <dbReference type="ARBA" id="ARBA00006464"/>
    </source>
</evidence>
<name>A0A9D2RA87_9FIRM</name>
<comment type="subcellular location">
    <subcellularLocation>
        <location evidence="1">Membrane</location>
        <topology evidence="1">Multi-pass membrane protein</topology>
    </subcellularLocation>
</comment>
<keyword evidence="6 7" id="KW-0472">Membrane</keyword>
<keyword evidence="4 7" id="KW-0812">Transmembrane</keyword>
<gene>
    <name evidence="9" type="ORF">H9913_14360</name>
</gene>
<dbReference type="Proteomes" id="UP000823850">
    <property type="component" value="Unassembled WGS sequence"/>
</dbReference>
<dbReference type="GO" id="GO:0016780">
    <property type="term" value="F:phosphotransferase activity, for other substituted phosphate groups"/>
    <property type="evidence" value="ECO:0007669"/>
    <property type="project" value="TreeGrafter"/>
</dbReference>
<dbReference type="PANTHER" id="PTHR30576:SF0">
    <property type="entry name" value="UNDECAPRENYL-PHOSPHATE N-ACETYLGALACTOSAMINYL 1-PHOSPHATE TRANSFERASE-RELATED"/>
    <property type="match status" value="1"/>
</dbReference>
<accession>A0A9D2RA87</accession>
<feature type="transmembrane region" description="Helical" evidence="7">
    <location>
        <begin position="20"/>
        <end position="44"/>
    </location>
</feature>
<dbReference type="NCBIfam" id="TIGR03025">
    <property type="entry name" value="EPS_sugtrans"/>
    <property type="match status" value="1"/>
</dbReference>
<comment type="caution">
    <text evidence="9">The sequence shown here is derived from an EMBL/GenBank/DDBJ whole genome shotgun (WGS) entry which is preliminary data.</text>
</comment>
<dbReference type="Pfam" id="PF02397">
    <property type="entry name" value="Bac_transf"/>
    <property type="match status" value="1"/>
</dbReference>
<sequence>MLNETAKSRYEEMRKGHTIFKAVSLTARIFLILLYFGAAAQVMAEIWGNRFLAVTILYLVVLEIFQALMEAGNISQRRILDLVYGQFFASLCTNVLFATLLWTISAQDAGSLFWEFLLLTFLESFTGILWAAFSFTLYLRKQTWKQALYVYGDREDWARTVKENNSRNGYFHITKAISYKEGISFIEKILPKYQALFLGVIPDKERNLLLKAGISKDRECYLVPEIADIYLQNSRVIRLHDKVLFSSGRGFLTREQEKVKRAEDILFALLLLIPALPLMALISLCIKAEDGGPVFYRQERVTQYGRSFPMLKFRSMVQEAEKEGPRLAAKHDARITRIGKILRNLHLDELPQLFNVLAGQMSMVGPRPERREFIEDYSRIIPEFRERLRVKGGLTGYAQIYGKYSTGPEDKLKYDLIYIYNYSLQLDIRLLFLTVRIFFQKENAQGVEDDIQSQKEQENKITE</sequence>
<evidence type="ECO:0000313" key="9">
    <source>
        <dbReference type="EMBL" id="HJD41195.1"/>
    </source>
</evidence>
<evidence type="ECO:0000313" key="10">
    <source>
        <dbReference type="Proteomes" id="UP000823850"/>
    </source>
</evidence>
<dbReference type="GO" id="GO:0016020">
    <property type="term" value="C:membrane"/>
    <property type="evidence" value="ECO:0007669"/>
    <property type="project" value="UniProtKB-SubCell"/>
</dbReference>
<feature type="domain" description="Bacterial sugar transferase" evidence="8">
    <location>
        <begin position="260"/>
        <end position="439"/>
    </location>
</feature>
<evidence type="ECO:0000256" key="6">
    <source>
        <dbReference type="ARBA" id="ARBA00023136"/>
    </source>
</evidence>
<feature type="transmembrane region" description="Helical" evidence="7">
    <location>
        <begin position="50"/>
        <end position="69"/>
    </location>
</feature>
<dbReference type="AlphaFoldDB" id="A0A9D2RA87"/>
<reference evidence="9" key="1">
    <citation type="journal article" date="2021" name="PeerJ">
        <title>Extensive microbial diversity within the chicken gut microbiome revealed by metagenomics and culture.</title>
        <authorList>
            <person name="Gilroy R."/>
            <person name="Ravi A."/>
            <person name="Getino M."/>
            <person name="Pursley I."/>
            <person name="Horton D.L."/>
            <person name="Alikhan N.F."/>
            <person name="Baker D."/>
            <person name="Gharbi K."/>
            <person name="Hall N."/>
            <person name="Watson M."/>
            <person name="Adriaenssens E.M."/>
            <person name="Foster-Nyarko E."/>
            <person name="Jarju S."/>
            <person name="Secka A."/>
            <person name="Antonio M."/>
            <person name="Oren A."/>
            <person name="Chaudhuri R.R."/>
            <person name="La Ragione R."/>
            <person name="Hildebrand F."/>
            <person name="Pallen M.J."/>
        </authorList>
    </citation>
    <scope>NUCLEOTIDE SEQUENCE</scope>
    <source>
        <strain evidence="9">ChiW19-6364</strain>
    </source>
</reference>
<evidence type="ECO:0000256" key="3">
    <source>
        <dbReference type="ARBA" id="ARBA00022679"/>
    </source>
</evidence>
<keyword evidence="5 7" id="KW-1133">Transmembrane helix</keyword>
<evidence type="ECO:0000259" key="8">
    <source>
        <dbReference type="Pfam" id="PF02397"/>
    </source>
</evidence>
<evidence type="ECO:0000256" key="7">
    <source>
        <dbReference type="SAM" id="Phobius"/>
    </source>
</evidence>